<gene>
    <name evidence="3" type="ORF">N7450_005239</name>
</gene>
<protein>
    <recommendedName>
        <fullName evidence="5">Cytochrome P450</fullName>
    </recommendedName>
</protein>
<proteinExistence type="inferred from homology"/>
<name>A0AAD6DSZ7_9EURO</name>
<evidence type="ECO:0000313" key="4">
    <source>
        <dbReference type="Proteomes" id="UP001216150"/>
    </source>
</evidence>
<dbReference type="GO" id="GO:0005506">
    <property type="term" value="F:iron ion binding"/>
    <property type="evidence" value="ECO:0007669"/>
    <property type="project" value="InterPro"/>
</dbReference>
<dbReference type="SUPFAM" id="SSF48264">
    <property type="entry name" value="Cytochrome P450"/>
    <property type="match status" value="1"/>
</dbReference>
<comment type="similarity">
    <text evidence="1">Belongs to the cytochrome P450 family.</text>
</comment>
<keyword evidence="4" id="KW-1185">Reference proteome</keyword>
<reference evidence="3 4" key="1">
    <citation type="journal article" date="2023" name="IMA Fungus">
        <title>Comparative genomic study of the Penicillium genus elucidates a diverse pangenome and 15 lateral gene transfer events.</title>
        <authorList>
            <person name="Petersen C."/>
            <person name="Sorensen T."/>
            <person name="Nielsen M.R."/>
            <person name="Sondergaard T.E."/>
            <person name="Sorensen J.L."/>
            <person name="Fitzpatrick D.A."/>
            <person name="Frisvad J.C."/>
            <person name="Nielsen K.L."/>
        </authorList>
    </citation>
    <scope>NUCLEOTIDE SEQUENCE [LARGE SCALE GENOMIC DNA]</scope>
    <source>
        <strain evidence="3 4">IBT 29057</strain>
    </source>
</reference>
<evidence type="ECO:0000256" key="2">
    <source>
        <dbReference type="SAM" id="MobiDB-lite"/>
    </source>
</evidence>
<dbReference type="PANTHER" id="PTHR24305:SF166">
    <property type="entry name" value="CYTOCHROME P450 12A4, MITOCHONDRIAL-RELATED"/>
    <property type="match status" value="1"/>
</dbReference>
<evidence type="ECO:0000313" key="3">
    <source>
        <dbReference type="EMBL" id="KAJ5591267.1"/>
    </source>
</evidence>
<dbReference type="Proteomes" id="UP001216150">
    <property type="component" value="Unassembled WGS sequence"/>
</dbReference>
<accession>A0AAD6DSZ7</accession>
<evidence type="ECO:0008006" key="5">
    <source>
        <dbReference type="Google" id="ProtNLM"/>
    </source>
</evidence>
<dbReference type="Gene3D" id="1.10.630.10">
    <property type="entry name" value="Cytochrome P450"/>
    <property type="match status" value="1"/>
</dbReference>
<dbReference type="PANTHER" id="PTHR24305">
    <property type="entry name" value="CYTOCHROME P450"/>
    <property type="match status" value="1"/>
</dbReference>
<sequence>MIAFFLLGSLVAYILVTIIYRVHIHPLSKFPGPRLAAVTGLYEVFLTTWGTGSFEEEINRMHEEYGPVVRITPDEVHVQEQFHDPRHADNWIKGSKRLQPSRYQSGFNSPRFQIRKRSMSRVRSILQVEVHQIIRGLVQKHQVHRVFSWRVRSFAMIPSPLRIPVDSPGKAIWKMDINQPVVSPLYPNMSPAVKFHWSTDQVIQGSGKLPKSMTEDGIQPTGGQTKSVLNLKL</sequence>
<dbReference type="AlphaFoldDB" id="A0AAD6DSZ7"/>
<feature type="region of interest" description="Disordered" evidence="2">
    <location>
        <begin position="206"/>
        <end position="226"/>
    </location>
</feature>
<dbReference type="EMBL" id="JAQJAC010000003">
    <property type="protein sequence ID" value="KAJ5591267.1"/>
    <property type="molecule type" value="Genomic_DNA"/>
</dbReference>
<evidence type="ECO:0000256" key="1">
    <source>
        <dbReference type="ARBA" id="ARBA00010617"/>
    </source>
</evidence>
<comment type="caution">
    <text evidence="3">The sequence shown here is derived from an EMBL/GenBank/DDBJ whole genome shotgun (WGS) entry which is preliminary data.</text>
</comment>
<dbReference type="GO" id="GO:0016705">
    <property type="term" value="F:oxidoreductase activity, acting on paired donors, with incorporation or reduction of molecular oxygen"/>
    <property type="evidence" value="ECO:0007669"/>
    <property type="project" value="InterPro"/>
</dbReference>
<dbReference type="InterPro" id="IPR036396">
    <property type="entry name" value="Cyt_P450_sf"/>
</dbReference>
<dbReference type="InterPro" id="IPR050121">
    <property type="entry name" value="Cytochrome_P450_monoxygenase"/>
</dbReference>
<dbReference type="GO" id="GO:0020037">
    <property type="term" value="F:heme binding"/>
    <property type="evidence" value="ECO:0007669"/>
    <property type="project" value="InterPro"/>
</dbReference>
<organism evidence="3 4">
    <name type="scientific">Penicillium hetheringtonii</name>
    <dbReference type="NCBI Taxonomy" id="911720"/>
    <lineage>
        <taxon>Eukaryota</taxon>
        <taxon>Fungi</taxon>
        <taxon>Dikarya</taxon>
        <taxon>Ascomycota</taxon>
        <taxon>Pezizomycotina</taxon>
        <taxon>Eurotiomycetes</taxon>
        <taxon>Eurotiomycetidae</taxon>
        <taxon>Eurotiales</taxon>
        <taxon>Aspergillaceae</taxon>
        <taxon>Penicillium</taxon>
    </lineage>
</organism>
<dbReference type="GO" id="GO:0004497">
    <property type="term" value="F:monooxygenase activity"/>
    <property type="evidence" value="ECO:0007669"/>
    <property type="project" value="InterPro"/>
</dbReference>